<proteinExistence type="predicted"/>
<protein>
    <recommendedName>
        <fullName evidence="3">CGGC domain-containing protein</fullName>
    </recommendedName>
</protein>
<dbReference type="Proteomes" id="UP000629371">
    <property type="component" value="Unassembled WGS sequence"/>
</dbReference>
<gene>
    <name evidence="1" type="ORF">JK360_29550</name>
</gene>
<sequence length="126" mass="13006">MNRATPGGPSRPFTLVTCTNCPSAGGEAVRDRLREAVRACPHGILIATGCLGGLLHCTPASGLHAAVQPCAKDRTPTGPVTRLGPIVTEADAELVGAWLLAGMPDDGTLPHQLRAVPAPRHIAHLN</sequence>
<organism evidence="1 2">
    <name type="scientific">Streptomyces siderophoricus</name>
    <dbReference type="NCBI Taxonomy" id="2802281"/>
    <lineage>
        <taxon>Bacteria</taxon>
        <taxon>Bacillati</taxon>
        <taxon>Actinomycetota</taxon>
        <taxon>Actinomycetes</taxon>
        <taxon>Kitasatosporales</taxon>
        <taxon>Streptomycetaceae</taxon>
        <taxon>Streptomyces</taxon>
    </lineage>
</organism>
<evidence type="ECO:0008006" key="3">
    <source>
        <dbReference type="Google" id="ProtNLM"/>
    </source>
</evidence>
<keyword evidence="2" id="KW-1185">Reference proteome</keyword>
<dbReference type="RefSeq" id="WP_201809215.1">
    <property type="nucleotide sequence ID" value="NZ_JAERRI010000019.1"/>
</dbReference>
<evidence type="ECO:0000313" key="2">
    <source>
        <dbReference type="Proteomes" id="UP000629371"/>
    </source>
</evidence>
<reference evidence="1 2" key="1">
    <citation type="submission" date="2021-01" db="EMBL/GenBank/DDBJ databases">
        <title>WGS of actinomycetes isolated from Thailand.</title>
        <authorList>
            <person name="Thawai C."/>
        </authorList>
    </citation>
    <scope>NUCLEOTIDE SEQUENCE [LARGE SCALE GENOMIC DNA]</scope>
    <source>
        <strain evidence="1 2">CH9-7</strain>
    </source>
</reference>
<evidence type="ECO:0000313" key="1">
    <source>
        <dbReference type="EMBL" id="MBL1093425.1"/>
    </source>
</evidence>
<accession>A0ABS1N043</accession>
<comment type="caution">
    <text evidence="1">The sequence shown here is derived from an EMBL/GenBank/DDBJ whole genome shotgun (WGS) entry which is preliminary data.</text>
</comment>
<name>A0ABS1N043_9ACTN</name>
<dbReference type="EMBL" id="JAERRI010000019">
    <property type="protein sequence ID" value="MBL1093425.1"/>
    <property type="molecule type" value="Genomic_DNA"/>
</dbReference>